<evidence type="ECO:0000313" key="9">
    <source>
        <dbReference type="Proteomes" id="UP000008457"/>
    </source>
</evidence>
<protein>
    <recommendedName>
        <fullName evidence="2">Glucokinase</fullName>
    </recommendedName>
    <alternativeName>
        <fullName evidence="7">Glucose kinase</fullName>
    </alternativeName>
</protein>
<proteinExistence type="inferred from homology"/>
<reference evidence="9" key="1">
    <citation type="submission" date="2010-11" db="EMBL/GenBank/DDBJ databases">
        <title>The complete genome of Mahella australiensis DSM 15567.</title>
        <authorList>
            <consortium name="US DOE Joint Genome Institute (JGI-PGF)"/>
            <person name="Lucas S."/>
            <person name="Copeland A."/>
            <person name="Lapidus A."/>
            <person name="Bruce D."/>
            <person name="Goodwin L."/>
            <person name="Pitluck S."/>
            <person name="Kyrpides N."/>
            <person name="Mavromatis K."/>
            <person name="Pagani I."/>
            <person name="Ivanova N."/>
            <person name="Teshima H."/>
            <person name="Brettin T."/>
            <person name="Detter J.C."/>
            <person name="Han C."/>
            <person name="Tapia R."/>
            <person name="Land M."/>
            <person name="Hauser L."/>
            <person name="Markowitz V."/>
            <person name="Cheng J.-F."/>
            <person name="Hugenholtz P."/>
            <person name="Woyke T."/>
            <person name="Wu D."/>
            <person name="Spring S."/>
            <person name="Pukall R."/>
            <person name="Steenblock K."/>
            <person name="Schneider S."/>
            <person name="Klenk H.-P."/>
            <person name="Eisen J.A."/>
        </authorList>
    </citation>
    <scope>NUCLEOTIDE SEQUENCE [LARGE SCALE GENOMIC DNA]</scope>
    <source>
        <strain evidence="9">DSM 15567 / CIP 107919 / 50-1 BON</strain>
    </source>
</reference>
<dbReference type="SUPFAM" id="SSF53067">
    <property type="entry name" value="Actin-like ATPase domain"/>
    <property type="match status" value="1"/>
</dbReference>
<comment type="similarity">
    <text evidence="1">Belongs to the ROK (NagC/XylR) family.</text>
</comment>
<dbReference type="STRING" id="697281.Mahau_1834"/>
<dbReference type="Pfam" id="PF00480">
    <property type="entry name" value="ROK"/>
    <property type="match status" value="1"/>
</dbReference>
<dbReference type="InterPro" id="IPR004654">
    <property type="entry name" value="ROK_glcA"/>
</dbReference>
<evidence type="ECO:0000256" key="7">
    <source>
        <dbReference type="ARBA" id="ARBA00032386"/>
    </source>
</evidence>
<dbReference type="InterPro" id="IPR000600">
    <property type="entry name" value="ROK"/>
</dbReference>
<dbReference type="GO" id="GO:0005524">
    <property type="term" value="F:ATP binding"/>
    <property type="evidence" value="ECO:0007669"/>
    <property type="project" value="UniProtKB-KW"/>
</dbReference>
<evidence type="ECO:0000256" key="6">
    <source>
        <dbReference type="ARBA" id="ARBA00022840"/>
    </source>
</evidence>
<dbReference type="PANTHER" id="PTHR18964:SF149">
    <property type="entry name" value="BIFUNCTIONAL UDP-N-ACETYLGLUCOSAMINE 2-EPIMERASE_N-ACETYLMANNOSAMINE KINASE"/>
    <property type="match status" value="1"/>
</dbReference>
<dbReference type="GO" id="GO:0006096">
    <property type="term" value="P:glycolytic process"/>
    <property type="evidence" value="ECO:0007669"/>
    <property type="project" value="InterPro"/>
</dbReference>
<dbReference type="PANTHER" id="PTHR18964">
    <property type="entry name" value="ROK (REPRESSOR, ORF, KINASE) FAMILY"/>
    <property type="match status" value="1"/>
</dbReference>
<dbReference type="NCBIfam" id="TIGR00744">
    <property type="entry name" value="ROK_glcA_fam"/>
    <property type="match status" value="1"/>
</dbReference>
<dbReference type="EMBL" id="CP002360">
    <property type="protein sequence ID" value="AEE97011.1"/>
    <property type="molecule type" value="Genomic_DNA"/>
</dbReference>
<accession>F4A192</accession>
<evidence type="ECO:0000256" key="1">
    <source>
        <dbReference type="ARBA" id="ARBA00006479"/>
    </source>
</evidence>
<sequence>MLYVGVDLGGTKMAAGVVNDEGRILVRDTMPTGRERPFEVIAADMAKLILSVIQKGGYAIDDISGIGIGSPGAIDNTNGIVIFANNFGWHNVPLRSELQKYIDLPIYMENDATVAGLAESVYGAGKGVKNAITLTLGTGLGGGIIINGHIYSGSHHVGSELGHLIVEINGRQCTCGNRGCWEQYASATALITAGKEAVLKYPDSLILKFAGGDPEKITAKTIEDAARAGDNVAAEVFDEYVYYLTMGIISIINAFDPEMIIIGGGVSGAGDFLLKPLTEKVKEHIFYKELDFADIRLAELGNDAGIIGAAMLATDKYFI</sequence>
<dbReference type="GO" id="GO:0004340">
    <property type="term" value="F:glucokinase activity"/>
    <property type="evidence" value="ECO:0007669"/>
    <property type="project" value="InterPro"/>
</dbReference>
<evidence type="ECO:0000256" key="2">
    <source>
        <dbReference type="ARBA" id="ARBA00014701"/>
    </source>
</evidence>
<dbReference type="KEGG" id="mas:Mahau_1834"/>
<reference evidence="8 9" key="2">
    <citation type="journal article" date="2011" name="Stand. Genomic Sci.">
        <title>Complete genome sequence of Mahella australiensis type strain (50-1 BON).</title>
        <authorList>
            <person name="Sikorski J."/>
            <person name="Teshima H."/>
            <person name="Nolan M."/>
            <person name="Lucas S."/>
            <person name="Hammon N."/>
            <person name="Deshpande S."/>
            <person name="Cheng J.F."/>
            <person name="Pitluck S."/>
            <person name="Liolios K."/>
            <person name="Pagani I."/>
            <person name="Ivanova N."/>
            <person name="Huntemann M."/>
            <person name="Mavromatis K."/>
            <person name="Ovchinikova G."/>
            <person name="Pati A."/>
            <person name="Tapia R."/>
            <person name="Han C."/>
            <person name="Goodwin L."/>
            <person name="Chen A."/>
            <person name="Palaniappan K."/>
            <person name="Land M."/>
            <person name="Hauser L."/>
            <person name="Ngatchou-Djao O.D."/>
            <person name="Rohde M."/>
            <person name="Pukall R."/>
            <person name="Spring S."/>
            <person name="Abt B."/>
            <person name="Goker M."/>
            <person name="Detter J.C."/>
            <person name="Woyke T."/>
            <person name="Bristow J."/>
            <person name="Markowitz V."/>
            <person name="Hugenholtz P."/>
            <person name="Eisen J.A."/>
            <person name="Kyrpides N.C."/>
            <person name="Klenk H.P."/>
            <person name="Lapidus A."/>
        </authorList>
    </citation>
    <scope>NUCLEOTIDE SEQUENCE [LARGE SCALE GENOMIC DNA]</scope>
    <source>
        <strain evidence="9">DSM 15567 / CIP 107919 / 50-1 BON</strain>
    </source>
</reference>
<dbReference type="Gene3D" id="3.30.420.40">
    <property type="match status" value="2"/>
</dbReference>
<evidence type="ECO:0000256" key="4">
    <source>
        <dbReference type="ARBA" id="ARBA00022741"/>
    </source>
</evidence>
<evidence type="ECO:0000256" key="5">
    <source>
        <dbReference type="ARBA" id="ARBA00022777"/>
    </source>
</evidence>
<dbReference type="InterPro" id="IPR043129">
    <property type="entry name" value="ATPase_NBD"/>
</dbReference>
<dbReference type="Proteomes" id="UP000008457">
    <property type="component" value="Chromosome"/>
</dbReference>
<dbReference type="RefSeq" id="WP_013781439.1">
    <property type="nucleotide sequence ID" value="NC_015520.1"/>
</dbReference>
<evidence type="ECO:0000313" key="8">
    <source>
        <dbReference type="EMBL" id="AEE97011.1"/>
    </source>
</evidence>
<name>F4A192_MAHA5</name>
<evidence type="ECO:0000256" key="3">
    <source>
        <dbReference type="ARBA" id="ARBA00022679"/>
    </source>
</evidence>
<organism evidence="8 9">
    <name type="scientific">Mahella australiensis (strain DSM 15567 / CIP 107919 / 50-1 BON)</name>
    <dbReference type="NCBI Taxonomy" id="697281"/>
    <lineage>
        <taxon>Bacteria</taxon>
        <taxon>Bacillati</taxon>
        <taxon>Bacillota</taxon>
        <taxon>Clostridia</taxon>
        <taxon>Thermoanaerobacterales</taxon>
        <taxon>Thermoanaerobacterales Family IV. Incertae Sedis</taxon>
        <taxon>Mahella</taxon>
    </lineage>
</organism>
<keyword evidence="5" id="KW-0418">Kinase</keyword>
<keyword evidence="4" id="KW-0547">Nucleotide-binding</keyword>
<dbReference type="OrthoDB" id="9810372at2"/>
<keyword evidence="3" id="KW-0808">Transferase</keyword>
<dbReference type="GO" id="GO:0005737">
    <property type="term" value="C:cytoplasm"/>
    <property type="evidence" value="ECO:0007669"/>
    <property type="project" value="InterPro"/>
</dbReference>
<keyword evidence="9" id="KW-1185">Reference proteome</keyword>
<dbReference type="HOGENOM" id="CLU_036604_0_4_9"/>
<keyword evidence="6" id="KW-0067">ATP-binding</keyword>
<dbReference type="eggNOG" id="COG1940">
    <property type="taxonomic scope" value="Bacteria"/>
</dbReference>
<gene>
    <name evidence="8" type="ordered locus">Mahau_1834</name>
</gene>
<dbReference type="AlphaFoldDB" id="F4A192"/>